<dbReference type="Proteomes" id="UP000295493">
    <property type="component" value="Unassembled WGS sequence"/>
</dbReference>
<evidence type="ECO:0000313" key="1">
    <source>
        <dbReference type="EMBL" id="TDN82975.1"/>
    </source>
</evidence>
<accession>A0A4R6FQH7</accession>
<dbReference type="AlphaFoldDB" id="A0A4R6FQH7"/>
<keyword evidence="2" id="KW-1185">Reference proteome</keyword>
<evidence type="ECO:0000313" key="2">
    <source>
        <dbReference type="Proteomes" id="UP000295493"/>
    </source>
</evidence>
<dbReference type="RefSeq" id="WP_133495512.1">
    <property type="nucleotide sequence ID" value="NZ_BMLU01000005.1"/>
</dbReference>
<name>A0A4R6FQH7_9SPHN</name>
<protein>
    <submittedName>
        <fullName evidence="1">Uncharacterized protein</fullName>
    </submittedName>
</protein>
<comment type="caution">
    <text evidence="1">The sequence shown here is derived from an EMBL/GenBank/DDBJ whole genome shotgun (WGS) entry which is preliminary data.</text>
</comment>
<sequence>MPTPSTTQTDIVNAALAELGSRDFVTSIDSDRPVAMRAKRLWSIVLNDLLSQHPWNFALRRAALNADGVNPPYGYARQFRLPSDCLRWLVPVEGRPGFYRGEREGDVILTDAAAPLPVRYIALVDDVTKWPAAFVKAMTLALAEALAEGITQSETIKRDLGNKAEYALRKAKRIDGLETGANQRGSVVAKSDWLAARNRGSGYLRGR</sequence>
<dbReference type="OrthoDB" id="7278537at2"/>
<proteinExistence type="predicted"/>
<organism evidence="1 2">
    <name type="scientific">Stakelama pacifica</name>
    <dbReference type="NCBI Taxonomy" id="517720"/>
    <lineage>
        <taxon>Bacteria</taxon>
        <taxon>Pseudomonadati</taxon>
        <taxon>Pseudomonadota</taxon>
        <taxon>Alphaproteobacteria</taxon>
        <taxon>Sphingomonadales</taxon>
        <taxon>Sphingomonadaceae</taxon>
        <taxon>Stakelama</taxon>
    </lineage>
</organism>
<gene>
    <name evidence="1" type="ORF">EV664_105173</name>
</gene>
<reference evidence="1 2" key="1">
    <citation type="submission" date="2019-03" db="EMBL/GenBank/DDBJ databases">
        <title>Genomic Encyclopedia of Type Strains, Phase IV (KMG-IV): sequencing the most valuable type-strain genomes for metagenomic binning, comparative biology and taxonomic classification.</title>
        <authorList>
            <person name="Goeker M."/>
        </authorList>
    </citation>
    <scope>NUCLEOTIDE SEQUENCE [LARGE SCALE GENOMIC DNA]</scope>
    <source>
        <strain evidence="1 2">DSM 25059</strain>
    </source>
</reference>
<dbReference type="EMBL" id="SNWD01000005">
    <property type="protein sequence ID" value="TDN82975.1"/>
    <property type="molecule type" value="Genomic_DNA"/>
</dbReference>